<dbReference type="InterPro" id="IPR036291">
    <property type="entry name" value="NAD(P)-bd_dom_sf"/>
</dbReference>
<evidence type="ECO:0000313" key="2">
    <source>
        <dbReference type="EMBL" id="KAF9697579.1"/>
    </source>
</evidence>
<reference evidence="2" key="1">
    <citation type="submission" date="2018-12" db="EMBL/GenBank/DDBJ databases">
        <authorList>
            <person name="Syme R.A."/>
            <person name="Farfan-Caceres L."/>
            <person name="Lichtenzveig J."/>
        </authorList>
    </citation>
    <scope>NUCLEOTIDE SEQUENCE</scope>
    <source>
        <strain evidence="2">Al4</strain>
    </source>
</reference>
<dbReference type="SMART" id="SM00829">
    <property type="entry name" value="PKS_ER"/>
    <property type="match status" value="1"/>
</dbReference>
<name>A0A8H7J483_9PLEO</name>
<dbReference type="InterPro" id="IPR020843">
    <property type="entry name" value="ER"/>
</dbReference>
<dbReference type="Proteomes" id="UP000651452">
    <property type="component" value="Unassembled WGS sequence"/>
</dbReference>
<dbReference type="Gene3D" id="3.90.180.10">
    <property type="entry name" value="Medium-chain alcohol dehydrogenases, catalytic domain"/>
    <property type="match status" value="1"/>
</dbReference>
<proteinExistence type="predicted"/>
<dbReference type="SUPFAM" id="SSF51735">
    <property type="entry name" value="NAD(P)-binding Rossmann-fold domains"/>
    <property type="match status" value="1"/>
</dbReference>
<feature type="domain" description="Enoyl reductase (ER)" evidence="1">
    <location>
        <begin position="17"/>
        <end position="353"/>
    </location>
</feature>
<organism evidence="2 3">
    <name type="scientific">Ascochyta lentis</name>
    <dbReference type="NCBI Taxonomy" id="205686"/>
    <lineage>
        <taxon>Eukaryota</taxon>
        <taxon>Fungi</taxon>
        <taxon>Dikarya</taxon>
        <taxon>Ascomycota</taxon>
        <taxon>Pezizomycotina</taxon>
        <taxon>Dothideomycetes</taxon>
        <taxon>Pleosporomycetidae</taxon>
        <taxon>Pleosporales</taxon>
        <taxon>Pleosporineae</taxon>
        <taxon>Didymellaceae</taxon>
        <taxon>Ascochyta</taxon>
    </lineage>
</organism>
<dbReference type="Pfam" id="PF00107">
    <property type="entry name" value="ADH_zinc_N"/>
    <property type="match status" value="1"/>
</dbReference>
<sequence>MTSTKSNLAWTIPTHASSVKHLQQLSISMPTPGDGEVLIRLTAASLNYRDLLVATRSPQYPGDHKPNLVPCCDGAGVIHSVGSSSKWATREGVRVLIHPNEWLSGDVRNLDLGRVDGAAGSDGVLQQWVVVSDERVIEAPKHLSAGESASLPTAGVTAWSAIRESLDASLSGELRAWKDKKRLEGKSVLTQGTGGIAAALGATVIATSSSDAKLALAKKLGATHGINYVTHPDWDQEVLRLTDGKGVDQVIELGGAQTLMKSINSVRKGGLVSVIGILGASQDLLGEIVPTLLFGGKTVKGCVAFNRDATAEFAQFTEKHGIKPVIAKTFEFGDAIAAFEALQNQTEVGKIIIKISDE</sequence>
<protein>
    <recommendedName>
        <fullName evidence="1">Enoyl reductase (ER) domain-containing protein</fullName>
    </recommendedName>
</protein>
<dbReference type="EMBL" id="RZGK01000007">
    <property type="protein sequence ID" value="KAF9697579.1"/>
    <property type="molecule type" value="Genomic_DNA"/>
</dbReference>
<dbReference type="AlphaFoldDB" id="A0A8H7J483"/>
<comment type="caution">
    <text evidence="2">The sequence shown here is derived from an EMBL/GenBank/DDBJ whole genome shotgun (WGS) entry which is preliminary data.</text>
</comment>
<reference evidence="2" key="2">
    <citation type="submission" date="2020-09" db="EMBL/GenBank/DDBJ databases">
        <title>Reference genome assembly for Australian Ascochyta lentis isolate Al4.</title>
        <authorList>
            <person name="Lee R.C."/>
            <person name="Farfan-Caceres L.M."/>
            <person name="Debler J.W."/>
            <person name="Williams A.H."/>
            <person name="Henares B.M."/>
        </authorList>
    </citation>
    <scope>NUCLEOTIDE SEQUENCE</scope>
    <source>
        <strain evidence="2">Al4</strain>
    </source>
</reference>
<dbReference type="InterPro" id="IPR011032">
    <property type="entry name" value="GroES-like_sf"/>
</dbReference>
<keyword evidence="3" id="KW-1185">Reference proteome</keyword>
<dbReference type="InterPro" id="IPR052711">
    <property type="entry name" value="Zinc_ADH-like"/>
</dbReference>
<gene>
    <name evidence="2" type="ORF">EKO04_004234</name>
</gene>
<dbReference type="GO" id="GO:0016491">
    <property type="term" value="F:oxidoreductase activity"/>
    <property type="evidence" value="ECO:0007669"/>
    <property type="project" value="InterPro"/>
</dbReference>
<dbReference type="InterPro" id="IPR013154">
    <property type="entry name" value="ADH-like_N"/>
</dbReference>
<dbReference type="CDD" id="cd08276">
    <property type="entry name" value="MDR7"/>
    <property type="match status" value="1"/>
</dbReference>
<accession>A0A8H7J483</accession>
<dbReference type="Gene3D" id="3.40.50.720">
    <property type="entry name" value="NAD(P)-binding Rossmann-like Domain"/>
    <property type="match status" value="1"/>
</dbReference>
<dbReference type="OrthoDB" id="3509362at2759"/>
<dbReference type="SUPFAM" id="SSF50129">
    <property type="entry name" value="GroES-like"/>
    <property type="match status" value="1"/>
</dbReference>
<evidence type="ECO:0000313" key="3">
    <source>
        <dbReference type="Proteomes" id="UP000651452"/>
    </source>
</evidence>
<dbReference type="PANTHER" id="PTHR45033">
    <property type="match status" value="1"/>
</dbReference>
<evidence type="ECO:0000259" key="1">
    <source>
        <dbReference type="SMART" id="SM00829"/>
    </source>
</evidence>
<dbReference type="Pfam" id="PF08240">
    <property type="entry name" value="ADH_N"/>
    <property type="match status" value="1"/>
</dbReference>
<dbReference type="PANTHER" id="PTHR45033:SF2">
    <property type="entry name" value="ZINC-TYPE ALCOHOL DEHYDROGENASE-LIKE PROTEIN C1773.06C"/>
    <property type="match status" value="1"/>
</dbReference>
<dbReference type="InterPro" id="IPR013149">
    <property type="entry name" value="ADH-like_C"/>
</dbReference>